<protein>
    <submittedName>
        <fullName evidence="2">Spore_germination_protein_CgeB</fullName>
    </submittedName>
</protein>
<sequence length="368" mass="40063">MRLVVFGLAVSSSWGNGHATLWRGLIRALTRQGHEVTFFERDAPWYAETRDLHDLMDGAELVLYPDWDKVLPRARAAVARADAVIVTSFCPDGPRASDLAAEEAPGLTVFYDMDTGVTLQRLAAGESVEYLPPQGLGDFDLVLSYTGGRALDLLRTRLGALRVAPLYGHVDPEAHRPGTPDPAFRGDLSYLGTYAADRQDALDALFLAPARARPDSRFVLAGAGYPKDFPWTDNLYFVKHLPPADHPAFFASSRLTLNVTREPMAAMGFCPSGRLFEAAACGIPVLSDTWDGLDHFFTPGEEILVAATTEEALAALDRPDADLSRIAQAARDRTLTQHSSDARARELVALLGGVIPHRQHEETVACGE</sequence>
<evidence type="ECO:0000259" key="1">
    <source>
        <dbReference type="Pfam" id="PF13524"/>
    </source>
</evidence>
<dbReference type="AlphaFoldDB" id="A0A6J4QET3"/>
<dbReference type="Gene3D" id="3.40.50.2000">
    <property type="entry name" value="Glycogen Phosphorylase B"/>
    <property type="match status" value="2"/>
</dbReference>
<organism evidence="2">
    <name type="scientific">uncultured Rubellimicrobium sp</name>
    <dbReference type="NCBI Taxonomy" id="543078"/>
    <lineage>
        <taxon>Bacteria</taxon>
        <taxon>Pseudomonadati</taxon>
        <taxon>Pseudomonadota</taxon>
        <taxon>Alphaproteobacteria</taxon>
        <taxon>Rhodobacterales</taxon>
        <taxon>Roseobacteraceae</taxon>
        <taxon>Rubellimicrobium</taxon>
        <taxon>environmental samples</taxon>
    </lineage>
</organism>
<accession>A0A6J4QET3</accession>
<dbReference type="EMBL" id="CADCUU010000501">
    <property type="protein sequence ID" value="CAA9438763.1"/>
    <property type="molecule type" value="Genomic_DNA"/>
</dbReference>
<dbReference type="InterPro" id="IPR055259">
    <property type="entry name" value="YkvP/CgeB_Glyco_trans-like"/>
</dbReference>
<evidence type="ECO:0000313" key="2">
    <source>
        <dbReference type="EMBL" id="CAA9438763.1"/>
    </source>
</evidence>
<feature type="domain" description="Spore protein YkvP/CgeB glycosyl transferase-like" evidence="1">
    <location>
        <begin position="204"/>
        <end position="348"/>
    </location>
</feature>
<proteinExistence type="predicted"/>
<gene>
    <name evidence="2" type="ORF">AVDCRST_MAG15-3382</name>
</gene>
<name>A0A6J4QET3_9RHOB</name>
<reference evidence="2" key="1">
    <citation type="submission" date="2020-02" db="EMBL/GenBank/DDBJ databases">
        <authorList>
            <person name="Meier V. D."/>
        </authorList>
    </citation>
    <scope>NUCLEOTIDE SEQUENCE</scope>
    <source>
        <strain evidence="2">AVDCRST_MAG15</strain>
    </source>
</reference>
<dbReference type="Pfam" id="PF13524">
    <property type="entry name" value="Glyco_trans_1_2"/>
    <property type="match status" value="1"/>
</dbReference>
<dbReference type="SUPFAM" id="SSF53756">
    <property type="entry name" value="UDP-Glycosyltransferase/glycogen phosphorylase"/>
    <property type="match status" value="1"/>
</dbReference>